<feature type="chain" id="PRO_5038603205" description="Lipoprotein" evidence="8">
    <location>
        <begin position="20"/>
        <end position="272"/>
    </location>
</feature>
<feature type="signal peptide" evidence="8">
    <location>
        <begin position="1"/>
        <end position="19"/>
    </location>
</feature>
<dbReference type="CDD" id="cd13526">
    <property type="entry name" value="PBP2_lipoprotein_MetQ_like"/>
    <property type="match status" value="1"/>
</dbReference>
<gene>
    <name evidence="9" type="ORF">IRY55_11980</name>
</gene>
<evidence type="ECO:0000256" key="7">
    <source>
        <dbReference type="PIRSR" id="PIRSR002854-1"/>
    </source>
</evidence>
<dbReference type="Proteomes" id="UP000622653">
    <property type="component" value="Unassembled WGS sequence"/>
</dbReference>
<evidence type="ECO:0000256" key="3">
    <source>
        <dbReference type="ARBA" id="ARBA00023136"/>
    </source>
</evidence>
<dbReference type="PROSITE" id="PS51257">
    <property type="entry name" value="PROKAR_LIPOPROTEIN"/>
    <property type="match status" value="1"/>
</dbReference>
<dbReference type="Gene3D" id="3.40.190.10">
    <property type="entry name" value="Periplasmic binding protein-like II"/>
    <property type="match status" value="2"/>
</dbReference>
<evidence type="ECO:0000256" key="4">
    <source>
        <dbReference type="ARBA" id="ARBA00023139"/>
    </source>
</evidence>
<dbReference type="PIRSF" id="PIRSF002854">
    <property type="entry name" value="MetQ"/>
    <property type="match status" value="1"/>
</dbReference>
<evidence type="ECO:0000313" key="10">
    <source>
        <dbReference type="Proteomes" id="UP000622653"/>
    </source>
</evidence>
<keyword evidence="10" id="KW-1185">Reference proteome</keyword>
<dbReference type="Pfam" id="PF03180">
    <property type="entry name" value="Lipoprotein_9"/>
    <property type="match status" value="1"/>
</dbReference>
<keyword evidence="3" id="KW-0472">Membrane</keyword>
<reference evidence="9" key="1">
    <citation type="submission" date="2020-11" db="EMBL/GenBank/DDBJ databases">
        <title>Multidrug resistant novel bacterium Savagea serpentis sp. nov., isolated from the scats of a vine snake (Ahaetulla nasuta).</title>
        <authorList>
            <person name="Venkata Ramana V."/>
            <person name="Vikas Patil S."/>
            <person name="Yogita Lugani V."/>
        </authorList>
    </citation>
    <scope>NUCLEOTIDE SEQUENCE</scope>
    <source>
        <strain evidence="9">SN6</strain>
    </source>
</reference>
<dbReference type="RefSeq" id="WP_194563565.1">
    <property type="nucleotide sequence ID" value="NZ_JADKPV010000008.1"/>
</dbReference>
<sequence>MKKLFRMSLLLVISALLLAACGGDKKEESKALSEDKVLVGVTGGPHEQIFEVVKEVAAKDGLEVELKVFSDYIMPNKALAEGQLDVNSYQHKPFMDKFNEDHGTDLVAAVPTILSAIGVYSNEIDDIADVPENAKIGIPNDPSNGSRALVLFEEAGLIKLDDAKRDNATPLDVVENEKNVSFVELDAAQLPLMLDEVNLAVINGNFAASHGLNPSTDSIYTESIDSPYVNYIVVRKENENDAVIEKLRKAYHSDEVKQFIEEEFKGSYLPKW</sequence>
<feature type="lipid moiety-binding region" description="S-diacylglycerol cysteine" evidence="7">
    <location>
        <position position="21"/>
    </location>
</feature>
<dbReference type="EMBL" id="JADKPV010000008">
    <property type="protein sequence ID" value="MBF4502077.1"/>
    <property type="molecule type" value="Genomic_DNA"/>
</dbReference>
<evidence type="ECO:0000256" key="8">
    <source>
        <dbReference type="SAM" id="SignalP"/>
    </source>
</evidence>
<dbReference type="NCBIfam" id="TIGR00363">
    <property type="entry name" value="MetQ/NlpA family lipoprotein"/>
    <property type="match status" value="1"/>
</dbReference>
<proteinExistence type="inferred from homology"/>
<evidence type="ECO:0000256" key="1">
    <source>
        <dbReference type="ARBA" id="ARBA00004635"/>
    </source>
</evidence>
<comment type="similarity">
    <text evidence="6">Belongs to the nlpA lipoprotein family.</text>
</comment>
<evidence type="ECO:0000256" key="6">
    <source>
        <dbReference type="PIRNR" id="PIRNR002854"/>
    </source>
</evidence>
<evidence type="ECO:0000313" key="9">
    <source>
        <dbReference type="EMBL" id="MBF4502077.1"/>
    </source>
</evidence>
<dbReference type="AlphaFoldDB" id="A0A8J7G621"/>
<dbReference type="PANTHER" id="PTHR30429:SF1">
    <property type="entry name" value="D-METHIONINE-BINDING LIPOPROTEIN METQ-RELATED"/>
    <property type="match status" value="1"/>
</dbReference>
<comment type="caution">
    <text evidence="9">The sequence shown here is derived from an EMBL/GenBank/DDBJ whole genome shotgun (WGS) entry which is preliminary data.</text>
</comment>
<accession>A0A8J7G621</accession>
<dbReference type="InterPro" id="IPR004872">
    <property type="entry name" value="Lipoprotein_NlpA"/>
</dbReference>
<comment type="subcellular location">
    <subcellularLocation>
        <location evidence="1">Membrane</location>
        <topology evidence="1">Lipid-anchor</topology>
    </subcellularLocation>
</comment>
<name>A0A8J7G621_9BACL</name>
<organism evidence="9 10">
    <name type="scientific">Savagea serpentis</name>
    <dbReference type="NCBI Taxonomy" id="2785297"/>
    <lineage>
        <taxon>Bacteria</taxon>
        <taxon>Bacillati</taxon>
        <taxon>Bacillota</taxon>
        <taxon>Bacilli</taxon>
        <taxon>Bacillales</taxon>
        <taxon>Caryophanaceae</taxon>
        <taxon>Savagea</taxon>
    </lineage>
</organism>
<dbReference type="SUPFAM" id="SSF53850">
    <property type="entry name" value="Periplasmic binding protein-like II"/>
    <property type="match status" value="1"/>
</dbReference>
<evidence type="ECO:0000256" key="2">
    <source>
        <dbReference type="ARBA" id="ARBA00022729"/>
    </source>
</evidence>
<keyword evidence="5 6" id="KW-0449">Lipoprotein</keyword>
<keyword evidence="2 8" id="KW-0732">Signal</keyword>
<dbReference type="GO" id="GO:0016020">
    <property type="term" value="C:membrane"/>
    <property type="evidence" value="ECO:0007669"/>
    <property type="project" value="UniProtKB-SubCell"/>
</dbReference>
<protein>
    <recommendedName>
        <fullName evidence="6">Lipoprotein</fullName>
    </recommendedName>
</protein>
<keyword evidence="4" id="KW-0564">Palmitate</keyword>
<dbReference type="PANTHER" id="PTHR30429">
    <property type="entry name" value="D-METHIONINE-BINDING LIPOPROTEIN METQ"/>
    <property type="match status" value="1"/>
</dbReference>
<evidence type="ECO:0000256" key="5">
    <source>
        <dbReference type="ARBA" id="ARBA00023288"/>
    </source>
</evidence>